<evidence type="ECO:0000256" key="4">
    <source>
        <dbReference type="ARBA" id="ARBA00022475"/>
    </source>
</evidence>
<evidence type="ECO:0000313" key="19">
    <source>
        <dbReference type="EMBL" id="ELY22347.1"/>
    </source>
</evidence>
<dbReference type="GO" id="GO:0019645">
    <property type="term" value="P:anaerobic electron transport chain"/>
    <property type="evidence" value="ECO:0007669"/>
    <property type="project" value="UniProtKB-ARBA"/>
</dbReference>
<dbReference type="GO" id="GO:0009055">
    <property type="term" value="F:electron transfer activity"/>
    <property type="evidence" value="ECO:0007669"/>
    <property type="project" value="TreeGrafter"/>
</dbReference>
<dbReference type="NCBIfam" id="TIGR00351">
    <property type="entry name" value="narI"/>
    <property type="match status" value="1"/>
</dbReference>
<comment type="caution">
    <text evidence="19">The sequence shown here is derived from an EMBL/GenBank/DDBJ whole genome shotgun (WGS) entry which is preliminary data.</text>
</comment>
<feature type="binding site" description="axial binding residue" evidence="16">
    <location>
        <position position="225"/>
    </location>
    <ligand>
        <name>heme b</name>
        <dbReference type="ChEBI" id="CHEBI:60344"/>
        <label>1</label>
    </ligand>
    <ligandPart>
        <name>Fe</name>
        <dbReference type="ChEBI" id="CHEBI:18248"/>
    </ligandPart>
</feature>
<name>L9UCA5_9GAMM</name>
<protein>
    <recommendedName>
        <fullName evidence="2">nitrate reductase (quinone)</fullName>
        <ecNumber evidence="2">1.7.5.1</ecNumber>
    </recommendedName>
</protein>
<dbReference type="InterPro" id="IPR051936">
    <property type="entry name" value="Heme-iron_electron_transfer"/>
</dbReference>
<keyword evidence="13 17" id="KW-0472">Membrane</keyword>
<proteinExistence type="predicted"/>
<keyword evidence="6 17" id="KW-0812">Transmembrane</keyword>
<keyword evidence="3" id="KW-0813">Transport</keyword>
<dbReference type="Pfam" id="PF02665">
    <property type="entry name" value="Nitrate_red_gam"/>
    <property type="match status" value="1"/>
</dbReference>
<evidence type="ECO:0000256" key="12">
    <source>
        <dbReference type="ARBA" id="ARBA00023063"/>
    </source>
</evidence>
<comment type="subunit">
    <text evidence="15">Dimer of heterotrimers each composed of an alpha, a beta and a gamma chain. Alpha and beta are catalytic chains; gamma chains are involved in binding the enzyme complex to the cytoplasmic membrane.</text>
</comment>
<evidence type="ECO:0000256" key="10">
    <source>
        <dbReference type="ARBA" id="ARBA00023002"/>
    </source>
</evidence>
<keyword evidence="11 16" id="KW-0408">Iron</keyword>
<evidence type="ECO:0000256" key="2">
    <source>
        <dbReference type="ARBA" id="ARBA00012500"/>
    </source>
</evidence>
<organism evidence="19 20">
    <name type="scientific">Vreelandella titanicae BH1</name>
    <dbReference type="NCBI Taxonomy" id="1204738"/>
    <lineage>
        <taxon>Bacteria</taxon>
        <taxon>Pseudomonadati</taxon>
        <taxon>Pseudomonadota</taxon>
        <taxon>Gammaproteobacteria</taxon>
        <taxon>Oceanospirillales</taxon>
        <taxon>Halomonadaceae</taxon>
        <taxon>Vreelandella</taxon>
    </lineage>
</organism>
<dbReference type="Proteomes" id="UP000011651">
    <property type="component" value="Unassembled WGS sequence"/>
</dbReference>
<dbReference type="GO" id="GO:0042128">
    <property type="term" value="P:nitrate assimilation"/>
    <property type="evidence" value="ECO:0007669"/>
    <property type="project" value="UniProtKB-KW"/>
</dbReference>
<comment type="subcellular location">
    <subcellularLocation>
        <location evidence="1">Cell membrane</location>
        <topology evidence="1">Multi-pass membrane protein</topology>
    </subcellularLocation>
</comment>
<keyword evidence="12" id="KW-0534">Nitrate assimilation</keyword>
<keyword evidence="8" id="KW-0249">Electron transport</keyword>
<keyword evidence="10" id="KW-0560">Oxidoreductase</keyword>
<evidence type="ECO:0000256" key="6">
    <source>
        <dbReference type="ARBA" id="ARBA00022692"/>
    </source>
</evidence>
<dbReference type="Gene3D" id="1.20.950.20">
    <property type="entry name" value="Transmembrane di-heme cytochromes, Chain C"/>
    <property type="match status" value="1"/>
</dbReference>
<feature type="domain" description="NarG-like" evidence="18">
    <location>
        <begin position="26"/>
        <end position="244"/>
    </location>
</feature>
<reference evidence="19 20" key="1">
    <citation type="journal article" date="2013" name="Genome Announc.">
        <title>Draft Genome of the Marine Gammaproteobacterium Halomonas titanicae.</title>
        <authorList>
            <person name="Sanchez-Porro C."/>
            <person name="de la Haba R.R."/>
            <person name="Cruz-Hernandez N."/>
            <person name="Gonzalez J.M."/>
            <person name="Reyes-Guirao C."/>
            <person name="Navarro-Sampedro L."/>
            <person name="Carballo M."/>
            <person name="Ventosa A."/>
        </authorList>
    </citation>
    <scope>NUCLEOTIDE SEQUENCE [LARGE SCALE GENOMIC DNA]</scope>
    <source>
        <strain evidence="19 20">BH1</strain>
    </source>
</reference>
<evidence type="ECO:0000256" key="15">
    <source>
        <dbReference type="ARBA" id="ARBA00063882"/>
    </source>
</evidence>
<dbReference type="GO" id="GO:0046872">
    <property type="term" value="F:metal ion binding"/>
    <property type="evidence" value="ECO:0007669"/>
    <property type="project" value="UniProtKB-KW"/>
</dbReference>
<evidence type="ECO:0000256" key="5">
    <source>
        <dbReference type="ARBA" id="ARBA00022617"/>
    </source>
</evidence>
<dbReference type="GO" id="GO:0160182">
    <property type="term" value="F:nitrate reductase (quinone) activity"/>
    <property type="evidence" value="ECO:0007669"/>
    <property type="project" value="UniProtKB-EC"/>
</dbReference>
<dbReference type="GO" id="GO:0009325">
    <property type="term" value="C:nitrate reductase complex"/>
    <property type="evidence" value="ECO:0007669"/>
    <property type="project" value="InterPro"/>
</dbReference>
<dbReference type="SUPFAM" id="SSF103501">
    <property type="entry name" value="Respiratory nitrate reductase 1 gamma chain"/>
    <property type="match status" value="1"/>
</dbReference>
<feature type="binding site" description="axial binding residue" evidence="16">
    <location>
        <position position="207"/>
    </location>
    <ligand>
        <name>heme b</name>
        <dbReference type="ChEBI" id="CHEBI:60344"/>
        <label>1</label>
    </ligand>
    <ligandPart>
        <name>Fe</name>
        <dbReference type="ChEBI" id="CHEBI:18248"/>
    </ligandPart>
</feature>
<feature type="binding site" description="axial binding residue" evidence="16">
    <location>
        <position position="76"/>
    </location>
    <ligand>
        <name>heme b</name>
        <dbReference type="ChEBI" id="CHEBI:60344"/>
        <label>1</label>
    </ligand>
    <ligandPart>
        <name>Fe</name>
        <dbReference type="ChEBI" id="CHEBI:18248"/>
    </ligandPart>
</feature>
<dbReference type="GO" id="GO:0005886">
    <property type="term" value="C:plasma membrane"/>
    <property type="evidence" value="ECO:0007669"/>
    <property type="project" value="UniProtKB-SubCell"/>
</dbReference>
<dbReference type="GO" id="GO:0020037">
    <property type="term" value="F:heme binding"/>
    <property type="evidence" value="ECO:0007669"/>
    <property type="project" value="TreeGrafter"/>
</dbReference>
<evidence type="ECO:0000256" key="7">
    <source>
        <dbReference type="ARBA" id="ARBA00022723"/>
    </source>
</evidence>
<accession>L9UCA5</accession>
<feature type="binding site" description="axial binding residue" evidence="16">
    <location>
        <position position="86"/>
    </location>
    <ligand>
        <name>heme b</name>
        <dbReference type="ChEBI" id="CHEBI:60344"/>
        <label>1</label>
    </ligand>
    <ligandPart>
        <name>Fe</name>
        <dbReference type="ChEBI" id="CHEBI:18248"/>
    </ligandPart>
</feature>
<gene>
    <name evidence="19" type="ORF">HALTITAN_0927</name>
</gene>
<dbReference type="PATRIC" id="fig|1204738.3.peg.1407"/>
<evidence type="ECO:0000256" key="13">
    <source>
        <dbReference type="ARBA" id="ARBA00023136"/>
    </source>
</evidence>
<feature type="transmembrane region" description="Helical" evidence="17">
    <location>
        <begin position="149"/>
        <end position="169"/>
    </location>
</feature>
<dbReference type="PANTHER" id="PTHR30598">
    <property type="entry name" value="NITRATE REDUCTASE PRIVATE CHAPERONE, REDOX ENZYME MATURATION PROTEIN REMP FAMILY"/>
    <property type="match status" value="1"/>
</dbReference>
<dbReference type="AlphaFoldDB" id="L9UCA5"/>
<keyword evidence="5 16" id="KW-0349">Heme</keyword>
<dbReference type="EC" id="1.7.5.1" evidence="2"/>
<dbReference type="InterPro" id="IPR003816">
    <property type="entry name" value="Nitrate_red_gam"/>
</dbReference>
<feature type="transmembrane region" description="Helical" evidence="17">
    <location>
        <begin position="108"/>
        <end position="129"/>
    </location>
</feature>
<sequence>MPLPLLPPIVNRRITMYDAIAHYLTHLIYGYYPYLAGTVFLLGSLLRFDHGQYTWKTGSSQMLSSKNMRLGSNLFHIGIIVIFFGHLVGMLTPHWVYEPFLHAGTKQLVAIVVGGIAGAMCVVGGAMLLYRRLANPRVKASSSMMDTLILGLIVLQACLGMVTIIFSLGHMDGEMMLTLSSWAQSIVFFSGGAADYMQEVSWIYKLHIFIGLTIILLFPFSRLVHVWSAPFGYVTRRYQLVRRRG</sequence>
<keyword evidence="4" id="KW-1003">Cell membrane</keyword>
<evidence type="ECO:0000256" key="1">
    <source>
        <dbReference type="ARBA" id="ARBA00004651"/>
    </source>
</evidence>
<evidence type="ECO:0000256" key="8">
    <source>
        <dbReference type="ARBA" id="ARBA00022982"/>
    </source>
</evidence>
<dbReference type="FunFam" id="1.20.950.20:FF:000001">
    <property type="entry name" value="Respiratory nitrate reductase subunit gamma"/>
    <property type="match status" value="1"/>
</dbReference>
<feature type="transmembrane region" description="Helical" evidence="17">
    <location>
        <begin position="31"/>
        <end position="49"/>
    </location>
</feature>
<dbReference type="EMBL" id="AOPO01000002">
    <property type="protein sequence ID" value="ELY22347.1"/>
    <property type="molecule type" value="Genomic_DNA"/>
</dbReference>
<evidence type="ECO:0000256" key="16">
    <source>
        <dbReference type="PIRSR" id="PIRSR603816-1"/>
    </source>
</evidence>
<evidence type="ECO:0000256" key="11">
    <source>
        <dbReference type="ARBA" id="ARBA00023004"/>
    </source>
</evidence>
<evidence type="ECO:0000256" key="14">
    <source>
        <dbReference type="ARBA" id="ARBA00048294"/>
    </source>
</evidence>
<comment type="catalytic activity">
    <reaction evidence="14">
        <text>nitrate + a quinol = a quinone + nitrite + H2O</text>
        <dbReference type="Rhea" id="RHEA:56144"/>
        <dbReference type="ChEBI" id="CHEBI:15377"/>
        <dbReference type="ChEBI" id="CHEBI:16301"/>
        <dbReference type="ChEBI" id="CHEBI:17632"/>
        <dbReference type="ChEBI" id="CHEBI:24646"/>
        <dbReference type="ChEBI" id="CHEBI:132124"/>
        <dbReference type="EC" id="1.7.5.1"/>
    </reaction>
</comment>
<feature type="transmembrane region" description="Helical" evidence="17">
    <location>
        <begin position="70"/>
        <end position="88"/>
    </location>
</feature>
<evidence type="ECO:0000256" key="17">
    <source>
        <dbReference type="SAM" id="Phobius"/>
    </source>
</evidence>
<evidence type="ECO:0000259" key="18">
    <source>
        <dbReference type="Pfam" id="PF02665"/>
    </source>
</evidence>
<evidence type="ECO:0000256" key="3">
    <source>
        <dbReference type="ARBA" id="ARBA00022448"/>
    </source>
</evidence>
<evidence type="ECO:0000313" key="20">
    <source>
        <dbReference type="Proteomes" id="UP000011651"/>
    </source>
</evidence>
<feature type="transmembrane region" description="Helical" evidence="17">
    <location>
        <begin position="206"/>
        <end position="227"/>
    </location>
</feature>
<keyword evidence="9 17" id="KW-1133">Transmembrane helix</keyword>
<keyword evidence="7" id="KW-0479">Metal-binding</keyword>
<dbReference type="PANTHER" id="PTHR30598:SF3">
    <property type="entry name" value="RESPIRATORY NITRATE REDUCTASE 1 GAMMA CHAIN"/>
    <property type="match status" value="1"/>
</dbReference>
<evidence type="ECO:0000256" key="9">
    <source>
        <dbReference type="ARBA" id="ARBA00022989"/>
    </source>
</evidence>
<dbReference type="InterPro" id="IPR036197">
    <property type="entry name" value="NarG-like_sf"/>
</dbReference>
<dbReference type="InterPro" id="IPR023234">
    <property type="entry name" value="NarG-like_domain"/>
</dbReference>